<evidence type="ECO:0000313" key="1">
    <source>
        <dbReference type="EMBL" id="MTE18122.1"/>
    </source>
</evidence>
<evidence type="ECO:0008006" key="3">
    <source>
        <dbReference type="Google" id="ProtNLM"/>
    </source>
</evidence>
<proteinExistence type="predicted"/>
<dbReference type="Proteomes" id="UP000473014">
    <property type="component" value="Unassembled WGS sequence"/>
</dbReference>
<gene>
    <name evidence="1" type="ORF">F0L17_03045</name>
</gene>
<reference evidence="1 2" key="1">
    <citation type="submission" date="2019-11" db="EMBL/GenBank/DDBJ databases">
        <authorList>
            <person name="Yuan L."/>
        </authorList>
    </citation>
    <scope>NUCLEOTIDE SEQUENCE [LARGE SCALE GENOMIC DNA]</scope>
    <source>
        <strain evidence="1 2">TRM43335</strain>
    </source>
</reference>
<keyword evidence="2" id="KW-1185">Reference proteome</keyword>
<organism evidence="1 2">
    <name type="scientific">Streptomyces taklimakanensis</name>
    <dbReference type="NCBI Taxonomy" id="2569853"/>
    <lineage>
        <taxon>Bacteria</taxon>
        <taxon>Bacillati</taxon>
        <taxon>Actinomycetota</taxon>
        <taxon>Actinomycetes</taxon>
        <taxon>Kitasatosporales</taxon>
        <taxon>Streptomycetaceae</taxon>
        <taxon>Streptomyces</taxon>
    </lineage>
</organism>
<name>A0A6G2B888_9ACTN</name>
<sequence>MAFRRSAPAAADGDKGYDHAHLRRWLRSRGSTPRIAREDVDSSERLGLHHRRIERTFTWLVGCRRLAE</sequence>
<dbReference type="OrthoDB" id="4338165at2"/>
<dbReference type="EMBL" id="WIXO01000001">
    <property type="protein sequence ID" value="MTE18122.1"/>
    <property type="molecule type" value="Genomic_DNA"/>
</dbReference>
<accession>A0A6G2B888</accession>
<protein>
    <recommendedName>
        <fullName evidence="3">Transposase</fullName>
    </recommendedName>
</protein>
<dbReference type="AlphaFoldDB" id="A0A6G2B888"/>
<comment type="caution">
    <text evidence="1">The sequence shown here is derived from an EMBL/GenBank/DDBJ whole genome shotgun (WGS) entry which is preliminary data.</text>
</comment>
<evidence type="ECO:0000313" key="2">
    <source>
        <dbReference type="Proteomes" id="UP000473014"/>
    </source>
</evidence>